<dbReference type="EMBL" id="BMAW01120373">
    <property type="protein sequence ID" value="GFT88968.1"/>
    <property type="molecule type" value="Genomic_DNA"/>
</dbReference>
<sequence length="90" mass="9811">MNSFGITALVCVLMVITLAEGKKSRHERDPHGPLLPVKVLIPDCLPFGEAVMSTIDELVDSGVLSPRNCENDVEVVIFYSQVLCTPTVQI</sequence>
<evidence type="ECO:0000313" key="2">
    <source>
        <dbReference type="EMBL" id="GFT88968.1"/>
    </source>
</evidence>
<comment type="caution">
    <text evidence="2">The sequence shown here is derived from an EMBL/GenBank/DDBJ whole genome shotgun (WGS) entry which is preliminary data.</text>
</comment>
<dbReference type="AlphaFoldDB" id="A0A8X6PZI2"/>
<feature type="signal peptide" evidence="1">
    <location>
        <begin position="1"/>
        <end position="21"/>
    </location>
</feature>
<keyword evidence="1" id="KW-0732">Signal</keyword>
<gene>
    <name evidence="2" type="ORF">NPIL_200311</name>
</gene>
<accession>A0A8X6PZI2</accession>
<protein>
    <submittedName>
        <fullName evidence="2">Uncharacterized protein</fullName>
    </submittedName>
</protein>
<evidence type="ECO:0000256" key="1">
    <source>
        <dbReference type="SAM" id="SignalP"/>
    </source>
</evidence>
<name>A0A8X6PZI2_NEPPI</name>
<organism evidence="2 3">
    <name type="scientific">Nephila pilipes</name>
    <name type="common">Giant wood spider</name>
    <name type="synonym">Nephila maculata</name>
    <dbReference type="NCBI Taxonomy" id="299642"/>
    <lineage>
        <taxon>Eukaryota</taxon>
        <taxon>Metazoa</taxon>
        <taxon>Ecdysozoa</taxon>
        <taxon>Arthropoda</taxon>
        <taxon>Chelicerata</taxon>
        <taxon>Arachnida</taxon>
        <taxon>Araneae</taxon>
        <taxon>Araneomorphae</taxon>
        <taxon>Entelegynae</taxon>
        <taxon>Araneoidea</taxon>
        <taxon>Nephilidae</taxon>
        <taxon>Nephila</taxon>
    </lineage>
</organism>
<evidence type="ECO:0000313" key="3">
    <source>
        <dbReference type="Proteomes" id="UP000887013"/>
    </source>
</evidence>
<dbReference type="Proteomes" id="UP000887013">
    <property type="component" value="Unassembled WGS sequence"/>
</dbReference>
<feature type="chain" id="PRO_5036467887" evidence="1">
    <location>
        <begin position="22"/>
        <end position="90"/>
    </location>
</feature>
<keyword evidence="3" id="KW-1185">Reference proteome</keyword>
<reference evidence="2" key="1">
    <citation type="submission" date="2020-08" db="EMBL/GenBank/DDBJ databases">
        <title>Multicomponent nature underlies the extraordinary mechanical properties of spider dragline silk.</title>
        <authorList>
            <person name="Kono N."/>
            <person name="Nakamura H."/>
            <person name="Mori M."/>
            <person name="Yoshida Y."/>
            <person name="Ohtoshi R."/>
            <person name="Malay A.D."/>
            <person name="Moran D.A.P."/>
            <person name="Tomita M."/>
            <person name="Numata K."/>
            <person name="Arakawa K."/>
        </authorList>
    </citation>
    <scope>NUCLEOTIDE SEQUENCE</scope>
</reference>
<proteinExistence type="predicted"/>